<gene>
    <name evidence="1" type="ORF">BDN72DRAFT_846849</name>
</gene>
<proteinExistence type="predicted"/>
<dbReference type="EMBL" id="ML208486">
    <property type="protein sequence ID" value="TFK64187.1"/>
    <property type="molecule type" value="Genomic_DNA"/>
</dbReference>
<evidence type="ECO:0000313" key="1">
    <source>
        <dbReference type="EMBL" id="TFK64187.1"/>
    </source>
</evidence>
<reference evidence="1 2" key="1">
    <citation type="journal article" date="2019" name="Nat. Ecol. Evol.">
        <title>Megaphylogeny resolves global patterns of mushroom evolution.</title>
        <authorList>
            <person name="Varga T."/>
            <person name="Krizsan K."/>
            <person name="Foldi C."/>
            <person name="Dima B."/>
            <person name="Sanchez-Garcia M."/>
            <person name="Sanchez-Ramirez S."/>
            <person name="Szollosi G.J."/>
            <person name="Szarkandi J.G."/>
            <person name="Papp V."/>
            <person name="Albert L."/>
            <person name="Andreopoulos W."/>
            <person name="Angelini C."/>
            <person name="Antonin V."/>
            <person name="Barry K.W."/>
            <person name="Bougher N.L."/>
            <person name="Buchanan P."/>
            <person name="Buyck B."/>
            <person name="Bense V."/>
            <person name="Catcheside P."/>
            <person name="Chovatia M."/>
            <person name="Cooper J."/>
            <person name="Damon W."/>
            <person name="Desjardin D."/>
            <person name="Finy P."/>
            <person name="Geml J."/>
            <person name="Haridas S."/>
            <person name="Hughes K."/>
            <person name="Justo A."/>
            <person name="Karasinski D."/>
            <person name="Kautmanova I."/>
            <person name="Kiss B."/>
            <person name="Kocsube S."/>
            <person name="Kotiranta H."/>
            <person name="LaButti K.M."/>
            <person name="Lechner B.E."/>
            <person name="Liimatainen K."/>
            <person name="Lipzen A."/>
            <person name="Lukacs Z."/>
            <person name="Mihaltcheva S."/>
            <person name="Morgado L.N."/>
            <person name="Niskanen T."/>
            <person name="Noordeloos M.E."/>
            <person name="Ohm R.A."/>
            <person name="Ortiz-Santana B."/>
            <person name="Ovrebo C."/>
            <person name="Racz N."/>
            <person name="Riley R."/>
            <person name="Savchenko A."/>
            <person name="Shiryaev A."/>
            <person name="Soop K."/>
            <person name="Spirin V."/>
            <person name="Szebenyi C."/>
            <person name="Tomsovsky M."/>
            <person name="Tulloss R.E."/>
            <person name="Uehling J."/>
            <person name="Grigoriev I.V."/>
            <person name="Vagvolgyi C."/>
            <person name="Papp T."/>
            <person name="Martin F.M."/>
            <person name="Miettinen O."/>
            <person name="Hibbett D.S."/>
            <person name="Nagy L.G."/>
        </authorList>
    </citation>
    <scope>NUCLEOTIDE SEQUENCE [LARGE SCALE GENOMIC DNA]</scope>
    <source>
        <strain evidence="1 2">NL-1719</strain>
    </source>
</reference>
<protein>
    <submittedName>
        <fullName evidence="1">Uncharacterized protein</fullName>
    </submittedName>
</protein>
<accession>A0ACD3AEK7</accession>
<keyword evidence="2" id="KW-1185">Reference proteome</keyword>
<name>A0ACD3AEK7_9AGAR</name>
<dbReference type="Proteomes" id="UP000308600">
    <property type="component" value="Unassembled WGS sequence"/>
</dbReference>
<organism evidence="1 2">
    <name type="scientific">Pluteus cervinus</name>
    <dbReference type="NCBI Taxonomy" id="181527"/>
    <lineage>
        <taxon>Eukaryota</taxon>
        <taxon>Fungi</taxon>
        <taxon>Dikarya</taxon>
        <taxon>Basidiomycota</taxon>
        <taxon>Agaricomycotina</taxon>
        <taxon>Agaricomycetes</taxon>
        <taxon>Agaricomycetidae</taxon>
        <taxon>Agaricales</taxon>
        <taxon>Pluteineae</taxon>
        <taxon>Pluteaceae</taxon>
        <taxon>Pluteus</taxon>
    </lineage>
</organism>
<evidence type="ECO:0000313" key="2">
    <source>
        <dbReference type="Proteomes" id="UP000308600"/>
    </source>
</evidence>
<sequence length="231" mass="25854">MTSFLSSSIPLLNTIPVLIPPLFFHRFKAQGVLKRGRDVPLATVPIHWGRLQTKLKSEWYVGNIVAVCLLFANANLLRIHDVSSQQATRTATLMSLLSALFSFMSGCANTVFLLPSVQKIYETALERARHPKIMFWNLWVLITLPFLHLTWAVIQFSYVIFTYLFTEAGPIPENQRSYVVLVAGLGSLACTLGVYYSVRASPAQFEEGGDHELHQSLMQPENASSLDPVET</sequence>